<dbReference type="PROSITE" id="PS51683">
    <property type="entry name" value="SAM_OMT_II"/>
    <property type="match status" value="1"/>
</dbReference>
<dbReference type="PANTHER" id="PTHR43712:SF2">
    <property type="entry name" value="O-METHYLTRANSFERASE CICE"/>
    <property type="match status" value="1"/>
</dbReference>
<sequence length="358" mass="41289">MRNDFFENNDKLNALEAQYEAQKIAFSPIVFQVARTMRDLNLLEILSKNKNGLTYEELAKESTLSKYAVQVLCETALSANIVSLKDEKVFLTKIGFFINSDKMTITNMNYNHHVNYLGLFYLDEAIKNEKAEGLKVFGDWETIYPALSTLPNDAKKSWFEFDHMYSDSGFKEAIKILKELKPEKILDIGGNTGKFAMLFAQSNPEIEITIMDLPQQIKLAKQNIYEKDIKSISTYEANILLEDTTIPKGFDIIWMSQFLDCFKEEQIVKILEKIYASMDNNSEICIMEPFWDRQNNETAAFCVINTSPYFTAMANGYSKMFKYTDFEKLLKKANLKVVEIIDNIGLCQTIIRCEKISR</sequence>
<keyword evidence="2 6" id="KW-0808">Transferase</keyword>
<dbReference type="Gene3D" id="3.40.50.150">
    <property type="entry name" value="Vaccinia Virus protein VP39"/>
    <property type="match status" value="1"/>
</dbReference>
<evidence type="ECO:0000256" key="1">
    <source>
        <dbReference type="ARBA" id="ARBA00022603"/>
    </source>
</evidence>
<gene>
    <name evidence="6" type="ORF">CRV07_00360</name>
</gene>
<feature type="domain" description="O-methyltransferase C-terminal" evidence="4">
    <location>
        <begin position="171"/>
        <end position="333"/>
    </location>
</feature>
<keyword evidence="3" id="KW-0949">S-adenosyl-L-methionine</keyword>
<dbReference type="PANTHER" id="PTHR43712">
    <property type="entry name" value="PUTATIVE (AFU_ORTHOLOGUE AFUA_4G14580)-RELATED"/>
    <property type="match status" value="1"/>
</dbReference>
<accession>A0A4Q1APM5</accession>
<evidence type="ECO:0000313" key="6">
    <source>
        <dbReference type="EMBL" id="RXK08292.1"/>
    </source>
</evidence>
<keyword evidence="7" id="KW-1185">Reference proteome</keyword>
<dbReference type="Pfam" id="PF21212">
    <property type="entry name" value="Dimerisation2-like_dom"/>
    <property type="match status" value="1"/>
</dbReference>
<dbReference type="AlphaFoldDB" id="A0A4Q1APM5"/>
<keyword evidence="1 6" id="KW-0489">Methyltransferase</keyword>
<feature type="domain" description="BVU-1015-like N-terminal dimerisation-like" evidence="5">
    <location>
        <begin position="18"/>
        <end position="88"/>
    </location>
</feature>
<dbReference type="InterPro" id="IPR016461">
    <property type="entry name" value="COMT-like"/>
</dbReference>
<dbReference type="OrthoDB" id="9767938at2"/>
<dbReference type="InterPro" id="IPR001077">
    <property type="entry name" value="COMT_C"/>
</dbReference>
<dbReference type="PIRSF" id="PIRSF005739">
    <property type="entry name" value="O-mtase"/>
    <property type="match status" value="1"/>
</dbReference>
<dbReference type="InterPro" id="IPR029063">
    <property type="entry name" value="SAM-dependent_MTases_sf"/>
</dbReference>
<evidence type="ECO:0000259" key="5">
    <source>
        <dbReference type="Pfam" id="PF21212"/>
    </source>
</evidence>
<protein>
    <submittedName>
        <fullName evidence="6">SAM-dependent methyltransferase</fullName>
    </submittedName>
</protein>
<organism evidence="6 7">
    <name type="scientific">Halarcobacter ebronensis</name>
    <dbReference type="NCBI Taxonomy" id="1462615"/>
    <lineage>
        <taxon>Bacteria</taxon>
        <taxon>Pseudomonadati</taxon>
        <taxon>Campylobacterota</taxon>
        <taxon>Epsilonproteobacteria</taxon>
        <taxon>Campylobacterales</taxon>
        <taxon>Arcobacteraceae</taxon>
        <taxon>Halarcobacter</taxon>
    </lineage>
</organism>
<dbReference type="Pfam" id="PF00891">
    <property type="entry name" value="Methyltransf_2"/>
    <property type="match status" value="1"/>
</dbReference>
<evidence type="ECO:0000256" key="3">
    <source>
        <dbReference type="ARBA" id="ARBA00022691"/>
    </source>
</evidence>
<dbReference type="Gene3D" id="1.10.10.10">
    <property type="entry name" value="Winged helix-like DNA-binding domain superfamily/Winged helix DNA-binding domain"/>
    <property type="match status" value="1"/>
</dbReference>
<dbReference type="InterPro" id="IPR036390">
    <property type="entry name" value="WH_DNA-bd_sf"/>
</dbReference>
<reference evidence="6 7" key="1">
    <citation type="submission" date="2017-10" db="EMBL/GenBank/DDBJ databases">
        <title>Genomics of the genus Arcobacter.</title>
        <authorList>
            <person name="Perez-Cataluna A."/>
            <person name="Figueras M.J."/>
        </authorList>
    </citation>
    <scope>NUCLEOTIDE SEQUENCE [LARGE SCALE GENOMIC DNA]</scope>
    <source>
        <strain evidence="6 7">CECT 8441</strain>
    </source>
</reference>
<dbReference type="RefSeq" id="WP_129085869.1">
    <property type="nucleotide sequence ID" value="NZ_CP053836.1"/>
</dbReference>
<evidence type="ECO:0000256" key="2">
    <source>
        <dbReference type="ARBA" id="ARBA00022679"/>
    </source>
</evidence>
<comment type="caution">
    <text evidence="6">The sequence shown here is derived from an EMBL/GenBank/DDBJ whole genome shotgun (WGS) entry which is preliminary data.</text>
</comment>
<dbReference type="SUPFAM" id="SSF53335">
    <property type="entry name" value="S-adenosyl-L-methionine-dependent methyltransferases"/>
    <property type="match status" value="1"/>
</dbReference>
<proteinExistence type="predicted"/>
<name>A0A4Q1APM5_9BACT</name>
<dbReference type="Gene3D" id="1.20.58.1390">
    <property type="match status" value="1"/>
</dbReference>
<evidence type="ECO:0000259" key="4">
    <source>
        <dbReference type="Pfam" id="PF00891"/>
    </source>
</evidence>
<dbReference type="InterPro" id="IPR036388">
    <property type="entry name" value="WH-like_DNA-bd_sf"/>
</dbReference>
<dbReference type="GO" id="GO:0008171">
    <property type="term" value="F:O-methyltransferase activity"/>
    <property type="evidence" value="ECO:0007669"/>
    <property type="project" value="InterPro"/>
</dbReference>
<dbReference type="GO" id="GO:0032259">
    <property type="term" value="P:methylation"/>
    <property type="evidence" value="ECO:0007669"/>
    <property type="project" value="UniProtKB-KW"/>
</dbReference>
<dbReference type="Proteomes" id="UP000289758">
    <property type="component" value="Unassembled WGS sequence"/>
</dbReference>
<dbReference type="InterPro" id="IPR049480">
    <property type="entry name" value="BVU_1015-like_N"/>
</dbReference>
<dbReference type="EMBL" id="PDKK01000001">
    <property type="protein sequence ID" value="RXK08292.1"/>
    <property type="molecule type" value="Genomic_DNA"/>
</dbReference>
<dbReference type="SUPFAM" id="SSF46785">
    <property type="entry name" value="Winged helix' DNA-binding domain"/>
    <property type="match status" value="1"/>
</dbReference>
<dbReference type="CDD" id="cd02440">
    <property type="entry name" value="AdoMet_MTases"/>
    <property type="match status" value="1"/>
</dbReference>
<evidence type="ECO:0000313" key="7">
    <source>
        <dbReference type="Proteomes" id="UP000289758"/>
    </source>
</evidence>